<keyword evidence="5 10" id="KW-0819">tRNA processing</keyword>
<dbReference type="InterPro" id="IPR018022">
    <property type="entry name" value="IPT"/>
</dbReference>
<evidence type="ECO:0000256" key="12">
    <source>
        <dbReference type="RuleBase" id="RU003784"/>
    </source>
</evidence>
<feature type="region of interest" description="Interaction with substrate tRNA" evidence="10">
    <location>
        <begin position="51"/>
        <end position="54"/>
    </location>
</feature>
<comment type="catalytic activity">
    <reaction evidence="9 10 11">
        <text>adenosine(37) in tRNA + dimethylallyl diphosphate = N(6)-dimethylallyladenosine(37) in tRNA + diphosphate</text>
        <dbReference type="Rhea" id="RHEA:26482"/>
        <dbReference type="Rhea" id="RHEA-COMP:10162"/>
        <dbReference type="Rhea" id="RHEA-COMP:10375"/>
        <dbReference type="ChEBI" id="CHEBI:33019"/>
        <dbReference type="ChEBI" id="CHEBI:57623"/>
        <dbReference type="ChEBI" id="CHEBI:74411"/>
        <dbReference type="ChEBI" id="CHEBI:74415"/>
        <dbReference type="EC" id="2.5.1.75"/>
    </reaction>
</comment>
<feature type="site" description="Interaction with substrate tRNA" evidence="10">
    <location>
        <position position="139"/>
    </location>
</feature>
<dbReference type="RefSeq" id="WP_136405917.1">
    <property type="nucleotide sequence ID" value="NZ_SSWX01000007.1"/>
</dbReference>
<sequence>MSNPLNSADNGLLGKPFFILTGPTACGKSALSLALARALQAHRPVELVSVDSALVYKGMDIGTAKPTPEELAQAPHHLIDIREPDQSYSAADFLRDCELAVDAALARGAFPILVGGTMLYLHALLNGLDPLPPADAAVRAELDARASEQGWPAMHAWLAEVDPITAQRLAPQDAQRIQRALEVWRITGQPLSQLQQRSQRDLSWQGDWIAQRIVSLEPQERSWLHARTDLRFDLMLKAGFLDEIDRLRANPQLHAQLPSIRAVGYRQAWQMRDGEVAEKDWVPQAQAATRQLAKRQLTWLRSMPTRQVLACDLLNAEQQLQQALPLVRRVMAQA</sequence>
<dbReference type="Gene3D" id="3.40.50.300">
    <property type="entry name" value="P-loop containing nucleotide triphosphate hydrolases"/>
    <property type="match status" value="1"/>
</dbReference>
<dbReference type="FunFam" id="1.10.20.140:FF:000001">
    <property type="entry name" value="tRNA dimethylallyltransferase"/>
    <property type="match status" value="1"/>
</dbReference>
<dbReference type="GO" id="GO:0005524">
    <property type="term" value="F:ATP binding"/>
    <property type="evidence" value="ECO:0007669"/>
    <property type="project" value="UniProtKB-UniRule"/>
</dbReference>
<comment type="cofactor">
    <cofactor evidence="1 10">
        <name>Mg(2+)</name>
        <dbReference type="ChEBI" id="CHEBI:18420"/>
    </cofactor>
</comment>
<dbReference type="EMBL" id="SSWX01000007">
    <property type="protein sequence ID" value="THJ34242.1"/>
    <property type="molecule type" value="Genomic_DNA"/>
</dbReference>
<dbReference type="Proteomes" id="UP000306236">
    <property type="component" value="Unassembled WGS sequence"/>
</dbReference>
<feature type="region of interest" description="Interaction with substrate tRNA" evidence="10">
    <location>
        <begin position="175"/>
        <end position="179"/>
    </location>
</feature>
<dbReference type="EC" id="2.5.1.75" evidence="10"/>
<feature type="binding site" evidence="10">
    <location>
        <begin position="22"/>
        <end position="29"/>
    </location>
    <ligand>
        <name>ATP</name>
        <dbReference type="ChEBI" id="CHEBI:30616"/>
    </ligand>
</feature>
<keyword evidence="7 10" id="KW-0067">ATP-binding</keyword>
<gene>
    <name evidence="10 14" type="primary">miaA</name>
    <name evidence="14" type="ORF">E8K88_06865</name>
</gene>
<comment type="caution">
    <text evidence="10">Lacks conserved residue(s) required for the propagation of feature annotation.</text>
</comment>
<evidence type="ECO:0000256" key="4">
    <source>
        <dbReference type="ARBA" id="ARBA00022679"/>
    </source>
</evidence>
<dbReference type="InterPro" id="IPR039657">
    <property type="entry name" value="Dimethylallyltransferase"/>
</dbReference>
<dbReference type="GO" id="GO:0006400">
    <property type="term" value="P:tRNA modification"/>
    <property type="evidence" value="ECO:0007669"/>
    <property type="project" value="TreeGrafter"/>
</dbReference>
<evidence type="ECO:0000313" key="14">
    <source>
        <dbReference type="EMBL" id="THJ34242.1"/>
    </source>
</evidence>
<keyword evidence="8 10" id="KW-0460">Magnesium</keyword>
<dbReference type="SUPFAM" id="SSF52540">
    <property type="entry name" value="P-loop containing nucleoside triphosphate hydrolases"/>
    <property type="match status" value="1"/>
</dbReference>
<evidence type="ECO:0000256" key="13">
    <source>
        <dbReference type="RuleBase" id="RU003785"/>
    </source>
</evidence>
<dbReference type="InterPro" id="IPR027417">
    <property type="entry name" value="P-loop_NTPase"/>
</dbReference>
<feature type="site" description="Interaction with substrate tRNA" evidence="10">
    <location>
        <position position="117"/>
    </location>
</feature>
<dbReference type="HAMAP" id="MF_00185">
    <property type="entry name" value="IPP_trans"/>
    <property type="match status" value="1"/>
</dbReference>
<comment type="subunit">
    <text evidence="10">Monomer.</text>
</comment>
<evidence type="ECO:0000256" key="8">
    <source>
        <dbReference type="ARBA" id="ARBA00022842"/>
    </source>
</evidence>
<evidence type="ECO:0000256" key="5">
    <source>
        <dbReference type="ARBA" id="ARBA00022694"/>
    </source>
</evidence>
<dbReference type="PANTHER" id="PTHR11088:SF60">
    <property type="entry name" value="TRNA DIMETHYLALLYLTRANSFERASE"/>
    <property type="match status" value="1"/>
</dbReference>
<proteinExistence type="inferred from homology"/>
<evidence type="ECO:0000256" key="1">
    <source>
        <dbReference type="ARBA" id="ARBA00001946"/>
    </source>
</evidence>
<evidence type="ECO:0000313" key="15">
    <source>
        <dbReference type="Proteomes" id="UP000306236"/>
    </source>
</evidence>
<reference evidence="14 15" key="1">
    <citation type="submission" date="2019-04" db="EMBL/GenBank/DDBJ databases">
        <title>Lampropedia sp YIM MLB12 draf genome.</title>
        <authorList>
            <person name="Wang Y.-X."/>
        </authorList>
    </citation>
    <scope>NUCLEOTIDE SEQUENCE [LARGE SCALE GENOMIC DNA]</scope>
    <source>
        <strain evidence="14 15">YIM MLB12</strain>
    </source>
</reference>
<evidence type="ECO:0000256" key="7">
    <source>
        <dbReference type="ARBA" id="ARBA00022840"/>
    </source>
</evidence>
<evidence type="ECO:0000256" key="2">
    <source>
        <dbReference type="ARBA" id="ARBA00003213"/>
    </source>
</evidence>
<evidence type="ECO:0000256" key="10">
    <source>
        <dbReference type="HAMAP-Rule" id="MF_00185"/>
    </source>
</evidence>
<keyword evidence="4 10" id="KW-0808">Transferase</keyword>
<organism evidence="14 15">
    <name type="scientific">Lampropedia aestuarii</name>
    <dbReference type="NCBI Taxonomy" id="2562762"/>
    <lineage>
        <taxon>Bacteria</taxon>
        <taxon>Pseudomonadati</taxon>
        <taxon>Pseudomonadota</taxon>
        <taxon>Betaproteobacteria</taxon>
        <taxon>Burkholderiales</taxon>
        <taxon>Comamonadaceae</taxon>
        <taxon>Lampropedia</taxon>
    </lineage>
</organism>
<feature type="binding site" evidence="10">
    <location>
        <begin position="24"/>
        <end position="29"/>
    </location>
    <ligand>
        <name>substrate</name>
    </ligand>
</feature>
<dbReference type="Gene3D" id="1.10.20.140">
    <property type="match status" value="1"/>
</dbReference>
<evidence type="ECO:0000256" key="11">
    <source>
        <dbReference type="RuleBase" id="RU003783"/>
    </source>
</evidence>
<dbReference type="AlphaFoldDB" id="A0A4V3YX88"/>
<dbReference type="OrthoDB" id="9776390at2"/>
<evidence type="ECO:0000256" key="6">
    <source>
        <dbReference type="ARBA" id="ARBA00022741"/>
    </source>
</evidence>
<comment type="caution">
    <text evidence="14">The sequence shown here is derived from an EMBL/GenBank/DDBJ whole genome shotgun (WGS) entry which is preliminary data.</text>
</comment>
<keyword evidence="6 10" id="KW-0547">Nucleotide-binding</keyword>
<dbReference type="GO" id="GO:0052381">
    <property type="term" value="F:tRNA dimethylallyltransferase activity"/>
    <property type="evidence" value="ECO:0007669"/>
    <property type="project" value="UniProtKB-UniRule"/>
</dbReference>
<comment type="similarity">
    <text evidence="3 10 13">Belongs to the IPP transferase family.</text>
</comment>
<dbReference type="PANTHER" id="PTHR11088">
    <property type="entry name" value="TRNA DIMETHYLALLYLTRANSFERASE"/>
    <property type="match status" value="1"/>
</dbReference>
<dbReference type="NCBIfam" id="TIGR00174">
    <property type="entry name" value="miaA"/>
    <property type="match status" value="1"/>
</dbReference>
<accession>A0A4V3YX88</accession>
<evidence type="ECO:0000256" key="3">
    <source>
        <dbReference type="ARBA" id="ARBA00005842"/>
    </source>
</evidence>
<dbReference type="Pfam" id="PF01715">
    <property type="entry name" value="IPPT"/>
    <property type="match status" value="1"/>
</dbReference>
<name>A0A4V3YX88_9BURK</name>
<keyword evidence="15" id="KW-1185">Reference proteome</keyword>
<evidence type="ECO:0000256" key="9">
    <source>
        <dbReference type="ARBA" id="ARBA00049563"/>
    </source>
</evidence>
<protein>
    <recommendedName>
        <fullName evidence="10">tRNA dimethylallyltransferase</fullName>
        <ecNumber evidence="10">2.5.1.75</ecNumber>
    </recommendedName>
    <alternativeName>
        <fullName evidence="10">Dimethylallyl diphosphate:tRNA dimethylallyltransferase</fullName>
        <shortName evidence="10">DMAPP:tRNA dimethylallyltransferase</shortName>
        <shortName evidence="10">DMATase</shortName>
    </alternativeName>
    <alternativeName>
        <fullName evidence="10">Isopentenyl-diphosphate:tRNA isopentenyltransferase</fullName>
        <shortName evidence="10">IPP transferase</shortName>
        <shortName evidence="10">IPPT</shortName>
        <shortName evidence="10">IPTase</shortName>
    </alternativeName>
</protein>
<comment type="function">
    <text evidence="2 10 12">Catalyzes the transfer of a dimethylallyl group onto the adenine at position 37 in tRNAs that read codons beginning with uridine, leading to the formation of N6-(dimethylallyl)adenosine (i(6)A).</text>
</comment>